<keyword evidence="2" id="KW-0695">RNA-directed DNA polymerase</keyword>
<dbReference type="Proteomes" id="UP000447434">
    <property type="component" value="Chromosome 2"/>
</dbReference>
<keyword evidence="2" id="KW-0808">Transferase</keyword>
<dbReference type="PANTHER" id="PTHR47592">
    <property type="entry name" value="PBF68 PROTEIN"/>
    <property type="match status" value="1"/>
</dbReference>
<protein>
    <submittedName>
        <fullName evidence="2">Putative RNA-directed DNA polymerase</fullName>
    </submittedName>
</protein>
<evidence type="ECO:0000313" key="3">
    <source>
        <dbReference type="Proteomes" id="UP000447434"/>
    </source>
</evidence>
<dbReference type="Pfam" id="PF22936">
    <property type="entry name" value="Pol_BBD"/>
    <property type="match status" value="1"/>
</dbReference>
<comment type="caution">
    <text evidence="2">The sequence shown here is derived from an EMBL/GenBank/DDBJ whole genome shotgun (WGS) entry which is preliminary data.</text>
</comment>
<dbReference type="OrthoDB" id="1432107at2759"/>
<dbReference type="GO" id="GO:0003964">
    <property type="term" value="F:RNA-directed DNA polymerase activity"/>
    <property type="evidence" value="ECO:0007669"/>
    <property type="project" value="UniProtKB-KW"/>
</dbReference>
<dbReference type="InterPro" id="IPR054722">
    <property type="entry name" value="PolX-like_BBD"/>
</dbReference>
<evidence type="ECO:0000313" key="2">
    <source>
        <dbReference type="EMBL" id="KAE9618406.1"/>
    </source>
</evidence>
<keyword evidence="2" id="KW-0548">Nucleotidyltransferase</keyword>
<reference evidence="3" key="1">
    <citation type="journal article" date="2020" name="Nat. Commun.">
        <title>Genome sequence of the cluster root forming white lupin.</title>
        <authorList>
            <person name="Hufnagel B."/>
            <person name="Marques A."/>
            <person name="Soriano A."/>
            <person name="Marques L."/>
            <person name="Divol F."/>
            <person name="Doumas P."/>
            <person name="Sallet E."/>
            <person name="Mancinotti D."/>
            <person name="Carrere S."/>
            <person name="Marande W."/>
            <person name="Arribat S."/>
            <person name="Keller J."/>
            <person name="Huneau C."/>
            <person name="Blein T."/>
            <person name="Aime D."/>
            <person name="Laguerre M."/>
            <person name="Taylor J."/>
            <person name="Schubert V."/>
            <person name="Nelson M."/>
            <person name="Geu-Flores F."/>
            <person name="Crespi M."/>
            <person name="Gallardo-Guerrero K."/>
            <person name="Delaux P.-M."/>
            <person name="Salse J."/>
            <person name="Berges H."/>
            <person name="Guyot R."/>
            <person name="Gouzy J."/>
            <person name="Peret B."/>
        </authorList>
    </citation>
    <scope>NUCLEOTIDE SEQUENCE [LARGE SCALE GENOMIC DNA]</scope>
    <source>
        <strain evidence="3">cv. Amiga</strain>
    </source>
</reference>
<gene>
    <name evidence="2" type="ORF">Lalb_Chr02g0142391</name>
</gene>
<name>A0A6A4QYX6_LUPAL</name>
<organism evidence="2 3">
    <name type="scientific">Lupinus albus</name>
    <name type="common">White lupine</name>
    <name type="synonym">Lupinus termis</name>
    <dbReference type="NCBI Taxonomy" id="3870"/>
    <lineage>
        <taxon>Eukaryota</taxon>
        <taxon>Viridiplantae</taxon>
        <taxon>Streptophyta</taxon>
        <taxon>Embryophyta</taxon>
        <taxon>Tracheophyta</taxon>
        <taxon>Spermatophyta</taxon>
        <taxon>Magnoliopsida</taxon>
        <taxon>eudicotyledons</taxon>
        <taxon>Gunneridae</taxon>
        <taxon>Pentapetalae</taxon>
        <taxon>rosids</taxon>
        <taxon>fabids</taxon>
        <taxon>Fabales</taxon>
        <taxon>Fabaceae</taxon>
        <taxon>Papilionoideae</taxon>
        <taxon>50 kb inversion clade</taxon>
        <taxon>genistoids sensu lato</taxon>
        <taxon>core genistoids</taxon>
        <taxon>Genisteae</taxon>
        <taxon>Lupinus</taxon>
    </lineage>
</organism>
<dbReference type="AlphaFoldDB" id="A0A6A4QYX6"/>
<sequence>MARKCRNQSVDHTPQANMVEDPLVAVLTEVTMIGGSDGWWVDTGASRHVCYDRAMFKTYTNADNKKVLLEDSHTTTVAGTGDVELKFTSGRTLILKGVMHTPKMRNNLVPGILLT</sequence>
<feature type="domain" description="Retrovirus-related Pol polyprotein from transposon TNT 1-94-like beta-barrel" evidence="1">
    <location>
        <begin position="39"/>
        <end position="109"/>
    </location>
</feature>
<proteinExistence type="predicted"/>
<dbReference type="PANTHER" id="PTHR47592:SF27">
    <property type="entry name" value="OS08G0421700 PROTEIN"/>
    <property type="match status" value="1"/>
</dbReference>
<evidence type="ECO:0000259" key="1">
    <source>
        <dbReference type="Pfam" id="PF22936"/>
    </source>
</evidence>
<keyword evidence="3" id="KW-1185">Reference proteome</keyword>
<accession>A0A6A4QYX6</accession>
<dbReference type="EMBL" id="WOCE01000002">
    <property type="protein sequence ID" value="KAE9618406.1"/>
    <property type="molecule type" value="Genomic_DNA"/>
</dbReference>